<dbReference type="Proteomes" id="UP000626109">
    <property type="component" value="Unassembled WGS sequence"/>
</dbReference>
<feature type="compositionally biased region" description="Gly residues" evidence="16">
    <location>
        <begin position="518"/>
        <end position="531"/>
    </location>
</feature>
<evidence type="ECO:0000259" key="17">
    <source>
        <dbReference type="PROSITE" id="PS51186"/>
    </source>
</evidence>
<dbReference type="PROSITE" id="PS51186">
    <property type="entry name" value="GNAT"/>
    <property type="match status" value="1"/>
</dbReference>
<evidence type="ECO:0000256" key="8">
    <source>
        <dbReference type="ARBA" id="ARBA00022694"/>
    </source>
</evidence>
<comment type="caution">
    <text evidence="19">The sequence shown here is derived from an EMBL/GenBank/DDBJ whole genome shotgun (WGS) entry which is preliminary data.</text>
</comment>
<evidence type="ECO:0000256" key="9">
    <source>
        <dbReference type="ARBA" id="ARBA00022723"/>
    </source>
</evidence>
<evidence type="ECO:0000259" key="18">
    <source>
        <dbReference type="PROSITE" id="PS51918"/>
    </source>
</evidence>
<feature type="region of interest" description="Disordered" evidence="16">
    <location>
        <begin position="518"/>
        <end position="540"/>
    </location>
</feature>
<reference evidence="19" key="1">
    <citation type="submission" date="2021-02" db="EMBL/GenBank/DDBJ databases">
        <authorList>
            <person name="Dougan E. K."/>
            <person name="Rhodes N."/>
            <person name="Thang M."/>
            <person name="Chan C."/>
        </authorList>
    </citation>
    <scope>NUCLEOTIDE SEQUENCE</scope>
</reference>
<evidence type="ECO:0000256" key="5">
    <source>
        <dbReference type="ARBA" id="ARBA00022555"/>
    </source>
</evidence>
<evidence type="ECO:0000256" key="12">
    <source>
        <dbReference type="ARBA" id="ARBA00023014"/>
    </source>
</evidence>
<evidence type="ECO:0000256" key="14">
    <source>
        <dbReference type="ARBA" id="ARBA00044771"/>
    </source>
</evidence>
<feature type="domain" description="Radical SAM core" evidence="18">
    <location>
        <begin position="147"/>
        <end position="436"/>
    </location>
</feature>
<dbReference type="SFLD" id="SFLDG01086">
    <property type="entry name" value="elongater_protein-like"/>
    <property type="match status" value="1"/>
</dbReference>
<feature type="domain" description="N-acetyltransferase" evidence="17">
    <location>
        <begin position="569"/>
        <end position="700"/>
    </location>
</feature>
<dbReference type="EC" id="2.3.1.311" evidence="14"/>
<evidence type="ECO:0000256" key="7">
    <source>
        <dbReference type="ARBA" id="ARBA00022691"/>
    </source>
</evidence>
<comment type="pathway">
    <text evidence="2">tRNA modification.</text>
</comment>
<dbReference type="InterPro" id="IPR007197">
    <property type="entry name" value="rSAM"/>
</dbReference>
<dbReference type="SFLD" id="SFLDS00029">
    <property type="entry name" value="Radical_SAM"/>
    <property type="match status" value="1"/>
</dbReference>
<keyword evidence="9" id="KW-0479">Metal-binding</keyword>
<dbReference type="SMART" id="SM00729">
    <property type="entry name" value="Elp3"/>
    <property type="match status" value="1"/>
</dbReference>
<dbReference type="InterPro" id="IPR058240">
    <property type="entry name" value="rSAM_sf"/>
</dbReference>
<dbReference type="GO" id="GO:0002926">
    <property type="term" value="P:tRNA wobble base 5-methoxycarbonylmethyl-2-thiouridinylation"/>
    <property type="evidence" value="ECO:0007669"/>
    <property type="project" value="TreeGrafter"/>
</dbReference>
<evidence type="ECO:0000256" key="6">
    <source>
        <dbReference type="ARBA" id="ARBA00022679"/>
    </source>
</evidence>
<comment type="similarity">
    <text evidence="3">Belongs to the ELP3 family.</text>
</comment>
<dbReference type="InterPro" id="IPR006638">
    <property type="entry name" value="Elp3/MiaA/NifB-like_rSAM"/>
</dbReference>
<evidence type="ECO:0000256" key="15">
    <source>
        <dbReference type="ARBA" id="ARBA00047372"/>
    </source>
</evidence>
<sequence>MAADDDSAELLGPAANGAGEEDEHLTARLGKKWMIPSKEVVTTSAAQDKHLRAFETGCAEWDAYQIEGIPEAEMKHFEGFVTAMLTEHEFKTEQEYEKVIRLVRKDFKVQPAKPQIVRAYYRLREDNRIDRHQAFERIATKKAVRSNSGVVVITVVTAPGKFSCPQDCYFCPDEPGQPRSYLSTEPAVARANQNQFDPVRQFYDRAGTLAKQGHTVDKVEIIVLGGTWSYYPRDYQEEFCRDLFYAANTFNEGASKLGKRGELAATSRRRHSILEEQQLNEKSPVKIIGLTLETRPDHISWAEIRRLRRLGCTRVQIGVQHTDDEVLKKVNRGHERSHAVSALKMLKECGFKTDIHIMPDLPGSSPEQDDAMFDDILYSEDLQADHWKVYPCEVTPFTKIEQWYTEGTYVPYTEIEPIKLIKLLAKVKSEVHPWIRLNRVIRDIPEVSIIAGNANTNLRQAIFAELKKQGKSCRCIRCREVRDWPEAPEELRVRIREYRSSQGTEFFISVEGGPRGLGGGATQRGLAGGGGKKLKNTKAERRQKKLDKLAGKPGYTPGGAANVADAGVEEAEPIPEDNADNATLYGLLRLRFNDDPSAPSQAFPELDGCALIRELHVYGVLVAALRPETERIHGEDRPQHGGIGRTLMATAERLAASRGYSRIAVIAGVGVRNYYRKLGYVLRGDGQYLIKPLPESRHLRVCDLE</sequence>
<dbReference type="GO" id="GO:0033588">
    <property type="term" value="C:elongator holoenzyme complex"/>
    <property type="evidence" value="ECO:0007669"/>
    <property type="project" value="TreeGrafter"/>
</dbReference>
<keyword evidence="5" id="KW-0820">tRNA-binding</keyword>
<dbReference type="Gene3D" id="3.40.630.30">
    <property type="match status" value="1"/>
</dbReference>
<dbReference type="InterPro" id="IPR016181">
    <property type="entry name" value="Acyl_CoA_acyltransferase"/>
</dbReference>
<dbReference type="PROSITE" id="PS51918">
    <property type="entry name" value="RADICAL_SAM"/>
    <property type="match status" value="1"/>
</dbReference>
<dbReference type="SUPFAM" id="SSF102114">
    <property type="entry name" value="Radical SAM enzymes"/>
    <property type="match status" value="1"/>
</dbReference>
<dbReference type="InterPro" id="IPR013785">
    <property type="entry name" value="Aldolase_TIM"/>
</dbReference>
<dbReference type="AlphaFoldDB" id="A0A813K9U9"/>
<dbReference type="InterPro" id="IPR039661">
    <property type="entry name" value="ELP3"/>
</dbReference>
<evidence type="ECO:0000256" key="3">
    <source>
        <dbReference type="ARBA" id="ARBA00005494"/>
    </source>
</evidence>
<keyword evidence="4" id="KW-0004">4Fe-4S</keyword>
<proteinExistence type="inferred from homology"/>
<dbReference type="GO" id="GO:0046872">
    <property type="term" value="F:metal ion binding"/>
    <property type="evidence" value="ECO:0007669"/>
    <property type="project" value="UniProtKB-KW"/>
</dbReference>
<feature type="region of interest" description="Disordered" evidence="16">
    <location>
        <begin position="1"/>
        <end position="23"/>
    </location>
</feature>
<dbReference type="PANTHER" id="PTHR11135">
    <property type="entry name" value="HISTONE ACETYLTRANSFERASE-RELATED"/>
    <property type="match status" value="1"/>
</dbReference>
<evidence type="ECO:0000313" key="19">
    <source>
        <dbReference type="EMBL" id="CAE8694754.1"/>
    </source>
</evidence>
<protein>
    <recommendedName>
        <fullName evidence="14">tRNA carboxymethyluridine synthase</fullName>
        <ecNumber evidence="14">2.3.1.311</ecNumber>
    </recommendedName>
</protein>
<dbReference type="GO" id="GO:0005737">
    <property type="term" value="C:cytoplasm"/>
    <property type="evidence" value="ECO:0007669"/>
    <property type="project" value="TreeGrafter"/>
</dbReference>
<gene>
    <name evidence="19" type="ORF">PGLA2088_LOCUS28999</name>
</gene>
<dbReference type="EMBL" id="CAJNNW010028123">
    <property type="protein sequence ID" value="CAE8694754.1"/>
    <property type="molecule type" value="Genomic_DNA"/>
</dbReference>
<keyword evidence="11" id="KW-0408">Iron</keyword>
<feature type="non-terminal residue" evidence="19">
    <location>
        <position position="705"/>
    </location>
</feature>
<evidence type="ECO:0000256" key="2">
    <source>
        <dbReference type="ARBA" id="ARBA00005217"/>
    </source>
</evidence>
<dbReference type="GO" id="GO:0051539">
    <property type="term" value="F:4 iron, 4 sulfur cluster binding"/>
    <property type="evidence" value="ECO:0007669"/>
    <property type="project" value="UniProtKB-KW"/>
</dbReference>
<evidence type="ECO:0000256" key="16">
    <source>
        <dbReference type="SAM" id="MobiDB-lite"/>
    </source>
</evidence>
<evidence type="ECO:0000256" key="4">
    <source>
        <dbReference type="ARBA" id="ARBA00022485"/>
    </source>
</evidence>
<dbReference type="InterPro" id="IPR000182">
    <property type="entry name" value="GNAT_dom"/>
</dbReference>
<evidence type="ECO:0000313" key="20">
    <source>
        <dbReference type="Proteomes" id="UP000626109"/>
    </source>
</evidence>
<dbReference type="GO" id="GO:0005634">
    <property type="term" value="C:nucleus"/>
    <property type="evidence" value="ECO:0007669"/>
    <property type="project" value="TreeGrafter"/>
</dbReference>
<dbReference type="SFLD" id="SFLDF00344">
    <property type="entry name" value="ELP3-like"/>
    <property type="match status" value="1"/>
</dbReference>
<accession>A0A813K9U9</accession>
<comment type="catalytic activity">
    <reaction evidence="15">
        <text>uridine(34) in tRNA + acetyl-CoA + S-adenosyl-L-methionine + H2O = 5-(carboxymethyl)uridine(34) in tRNA + 5'-deoxyadenosine + L-methionine + CoA + 2 H(+)</text>
        <dbReference type="Rhea" id="RHEA:61020"/>
        <dbReference type="Rhea" id="RHEA-COMP:10407"/>
        <dbReference type="Rhea" id="RHEA-COMP:11727"/>
        <dbReference type="ChEBI" id="CHEBI:15377"/>
        <dbReference type="ChEBI" id="CHEBI:15378"/>
        <dbReference type="ChEBI" id="CHEBI:17319"/>
        <dbReference type="ChEBI" id="CHEBI:57287"/>
        <dbReference type="ChEBI" id="CHEBI:57288"/>
        <dbReference type="ChEBI" id="CHEBI:57844"/>
        <dbReference type="ChEBI" id="CHEBI:59789"/>
        <dbReference type="ChEBI" id="CHEBI:65315"/>
        <dbReference type="ChEBI" id="CHEBI:74882"/>
        <dbReference type="EC" id="2.3.1.311"/>
    </reaction>
    <physiologicalReaction direction="left-to-right" evidence="15">
        <dbReference type="Rhea" id="RHEA:61021"/>
    </physiologicalReaction>
</comment>
<dbReference type="Pfam" id="PF16199">
    <property type="entry name" value="Radical_SAM_C"/>
    <property type="match status" value="1"/>
</dbReference>
<dbReference type="UniPathway" id="UPA00988"/>
<dbReference type="Gene3D" id="3.20.20.70">
    <property type="entry name" value="Aldolase class I"/>
    <property type="match status" value="1"/>
</dbReference>
<keyword evidence="12" id="KW-0411">Iron-sulfur</keyword>
<dbReference type="GO" id="GO:0106261">
    <property type="term" value="F:tRNA uridine(34) acetyltransferase activity"/>
    <property type="evidence" value="ECO:0007669"/>
    <property type="project" value="UniProtKB-EC"/>
</dbReference>
<dbReference type="PANTHER" id="PTHR11135:SF2">
    <property type="entry name" value="ELONGATOR COMPLEX PROTEIN 3"/>
    <property type="match status" value="1"/>
</dbReference>
<name>A0A813K9U9_POLGL</name>
<dbReference type="FunFam" id="3.80.30.20:FF:000011">
    <property type="entry name" value="Elongator complex"/>
    <property type="match status" value="1"/>
</dbReference>
<dbReference type="InterPro" id="IPR034687">
    <property type="entry name" value="ELP3-like"/>
</dbReference>
<dbReference type="GO" id="GO:0000049">
    <property type="term" value="F:tRNA binding"/>
    <property type="evidence" value="ECO:0007669"/>
    <property type="project" value="UniProtKB-KW"/>
</dbReference>
<keyword evidence="13" id="KW-0012">Acyltransferase</keyword>
<dbReference type="Pfam" id="PF04055">
    <property type="entry name" value="Radical_SAM"/>
    <property type="match status" value="1"/>
</dbReference>
<dbReference type="InterPro" id="IPR032432">
    <property type="entry name" value="Radical_SAM_C"/>
</dbReference>
<evidence type="ECO:0000256" key="13">
    <source>
        <dbReference type="ARBA" id="ARBA00023315"/>
    </source>
</evidence>
<comment type="cofactor">
    <cofactor evidence="1">
        <name>[4Fe-4S] cluster</name>
        <dbReference type="ChEBI" id="CHEBI:49883"/>
    </cofactor>
</comment>
<keyword evidence="6" id="KW-0808">Transferase</keyword>
<keyword evidence="8" id="KW-0819">tRNA processing</keyword>
<organism evidence="19 20">
    <name type="scientific">Polarella glacialis</name>
    <name type="common">Dinoflagellate</name>
    <dbReference type="NCBI Taxonomy" id="89957"/>
    <lineage>
        <taxon>Eukaryota</taxon>
        <taxon>Sar</taxon>
        <taxon>Alveolata</taxon>
        <taxon>Dinophyceae</taxon>
        <taxon>Suessiales</taxon>
        <taxon>Suessiaceae</taxon>
        <taxon>Polarella</taxon>
    </lineage>
</organism>
<keyword evidence="10" id="KW-0694">RNA-binding</keyword>
<dbReference type="CDD" id="cd01335">
    <property type="entry name" value="Radical_SAM"/>
    <property type="match status" value="1"/>
</dbReference>
<evidence type="ECO:0000256" key="11">
    <source>
        <dbReference type="ARBA" id="ARBA00023004"/>
    </source>
</evidence>
<evidence type="ECO:0000256" key="10">
    <source>
        <dbReference type="ARBA" id="ARBA00022884"/>
    </source>
</evidence>
<evidence type="ECO:0000256" key="1">
    <source>
        <dbReference type="ARBA" id="ARBA00001966"/>
    </source>
</evidence>
<dbReference type="SUPFAM" id="SSF55729">
    <property type="entry name" value="Acyl-CoA N-acyltransferases (Nat)"/>
    <property type="match status" value="1"/>
</dbReference>
<keyword evidence="7" id="KW-0949">S-adenosyl-L-methionine</keyword>